<dbReference type="FunFam" id="3.30.1130.10:FF:000002">
    <property type="entry name" value="7,8-dihydroneopterin aldolase"/>
    <property type="match status" value="1"/>
</dbReference>
<dbReference type="InterPro" id="IPR006156">
    <property type="entry name" value="Dihydroneopterin_aldolase"/>
</dbReference>
<dbReference type="Proteomes" id="UP000187495">
    <property type="component" value="Unassembled WGS sequence"/>
</dbReference>
<keyword evidence="6" id="KW-0413">Isomerase</keyword>
<dbReference type="InterPro" id="IPR006157">
    <property type="entry name" value="FolB_dom"/>
</dbReference>
<dbReference type="CDD" id="cd00534">
    <property type="entry name" value="DHNA_DHNTPE"/>
    <property type="match status" value="1"/>
</dbReference>
<dbReference type="NCBIfam" id="TIGR00525">
    <property type="entry name" value="folB"/>
    <property type="match status" value="1"/>
</dbReference>
<dbReference type="NCBIfam" id="TIGR00526">
    <property type="entry name" value="folB_dom"/>
    <property type="match status" value="1"/>
</dbReference>
<dbReference type="SMART" id="SM00905">
    <property type="entry name" value="FolB"/>
    <property type="match status" value="1"/>
</dbReference>
<evidence type="ECO:0000313" key="11">
    <source>
        <dbReference type="Proteomes" id="UP000187495"/>
    </source>
</evidence>
<evidence type="ECO:0000259" key="9">
    <source>
        <dbReference type="SMART" id="SM00905"/>
    </source>
</evidence>
<keyword evidence="5 8" id="KW-0289">Folate biosynthesis</keyword>
<proteinExistence type="inferred from homology"/>
<dbReference type="PANTHER" id="PTHR42844:SF1">
    <property type="entry name" value="DIHYDRONEOPTERIN ALDOLASE 1-RELATED"/>
    <property type="match status" value="1"/>
</dbReference>
<reference evidence="11" key="1">
    <citation type="submission" date="2017-01" db="EMBL/GenBank/DDBJ databases">
        <authorList>
            <person name="Varghese N."/>
            <person name="Submissions S."/>
        </authorList>
    </citation>
    <scope>NUCLEOTIDE SEQUENCE [LARGE SCALE GENOMIC DNA]</scope>
    <source>
        <strain evidence="11">DSM 21768</strain>
    </source>
</reference>
<evidence type="ECO:0000256" key="1">
    <source>
        <dbReference type="ARBA" id="ARBA00000693"/>
    </source>
</evidence>
<accession>A0A1N7EHT6</accession>
<dbReference type="EC" id="4.1.2.25" evidence="8"/>
<keyword evidence="7 8" id="KW-0456">Lyase</keyword>
<dbReference type="STRING" id="34061.B0189_03705"/>
<evidence type="ECO:0000256" key="3">
    <source>
        <dbReference type="ARBA" id="ARBA00005013"/>
    </source>
</evidence>
<dbReference type="UniPathway" id="UPA00077">
    <property type="reaction ID" value="UER00154"/>
</dbReference>
<sequence>MDDVVFIQGLQINTLIGVYPWERAIKQQLIIDAEMLCDMSLAAASDDVAHVINYKTVCEDIERLCHEIQAELLETLAERIAEHILRHYPCGQISLTIHKPNAITQAVSVGVKIVRRQANLSAT</sequence>
<gene>
    <name evidence="10" type="ORF">SAMN02745664_10537</name>
</gene>
<dbReference type="GO" id="GO:0004150">
    <property type="term" value="F:dihydroneopterin aldolase activity"/>
    <property type="evidence" value="ECO:0007669"/>
    <property type="project" value="UniProtKB-UniRule"/>
</dbReference>
<evidence type="ECO:0000256" key="5">
    <source>
        <dbReference type="ARBA" id="ARBA00022909"/>
    </source>
</evidence>
<evidence type="ECO:0000256" key="2">
    <source>
        <dbReference type="ARBA" id="ARBA00001353"/>
    </source>
</evidence>
<feature type="domain" description="Dihydroneopterin aldolase/epimerase" evidence="9">
    <location>
        <begin position="5"/>
        <end position="115"/>
    </location>
</feature>
<dbReference type="Gene3D" id="3.30.1130.10">
    <property type="match status" value="1"/>
</dbReference>
<name>A0A1N7EHT6_9GAMM</name>
<dbReference type="Pfam" id="PF02152">
    <property type="entry name" value="FolB"/>
    <property type="match status" value="1"/>
</dbReference>
<comment type="similarity">
    <text evidence="4 8">Belongs to the DHNA family.</text>
</comment>
<dbReference type="RefSeq" id="WP_076555024.1">
    <property type="nucleotide sequence ID" value="NZ_FTNU01000005.1"/>
</dbReference>
<comment type="catalytic activity">
    <reaction evidence="2 8">
        <text>7,8-dihydroneopterin = 6-hydroxymethyl-7,8-dihydropterin + glycolaldehyde</text>
        <dbReference type="Rhea" id="RHEA:10540"/>
        <dbReference type="ChEBI" id="CHEBI:17001"/>
        <dbReference type="ChEBI" id="CHEBI:17071"/>
        <dbReference type="ChEBI" id="CHEBI:44841"/>
        <dbReference type="EC" id="4.1.2.25"/>
    </reaction>
</comment>
<comment type="catalytic activity">
    <reaction evidence="1">
        <text>7,8-dihydroneopterin = 7,8-dihydromonapterin</text>
        <dbReference type="Rhea" id="RHEA:45328"/>
        <dbReference type="ChEBI" id="CHEBI:17001"/>
        <dbReference type="ChEBI" id="CHEBI:71175"/>
        <dbReference type="EC" id="5.1.99.8"/>
    </reaction>
</comment>
<dbReference type="AlphaFoldDB" id="A0A1N7EHT6"/>
<evidence type="ECO:0000256" key="6">
    <source>
        <dbReference type="ARBA" id="ARBA00023235"/>
    </source>
</evidence>
<dbReference type="PANTHER" id="PTHR42844">
    <property type="entry name" value="DIHYDRONEOPTERIN ALDOLASE 1-RELATED"/>
    <property type="match status" value="1"/>
</dbReference>
<protein>
    <recommendedName>
        <fullName evidence="8">7,8-dihydroneopterin aldolase</fullName>
        <ecNumber evidence="8">4.1.2.25</ecNumber>
    </recommendedName>
</protein>
<evidence type="ECO:0000256" key="8">
    <source>
        <dbReference type="RuleBase" id="RU362079"/>
    </source>
</evidence>
<evidence type="ECO:0000256" key="7">
    <source>
        <dbReference type="ARBA" id="ARBA00023239"/>
    </source>
</evidence>
<comment type="pathway">
    <text evidence="3 8">Cofactor biosynthesis; tetrahydrofolate biosynthesis; 2-amino-4-hydroxy-6-hydroxymethyl-7,8-dihydropteridine diphosphate from 7,8-dihydroneopterin triphosphate: step 3/4.</text>
</comment>
<dbReference type="GO" id="GO:0046654">
    <property type="term" value="P:tetrahydrofolate biosynthetic process"/>
    <property type="evidence" value="ECO:0007669"/>
    <property type="project" value="UniProtKB-UniRule"/>
</dbReference>
<comment type="function">
    <text evidence="8">Catalyzes the conversion of 7,8-dihydroneopterin to 6-hydroxymethyl-7,8-dihydropterin.</text>
</comment>
<dbReference type="GO" id="GO:0046656">
    <property type="term" value="P:folic acid biosynthetic process"/>
    <property type="evidence" value="ECO:0007669"/>
    <property type="project" value="UniProtKB-UniRule"/>
</dbReference>
<evidence type="ECO:0000256" key="4">
    <source>
        <dbReference type="ARBA" id="ARBA00005708"/>
    </source>
</evidence>
<dbReference type="SUPFAM" id="SSF55620">
    <property type="entry name" value="Tetrahydrobiopterin biosynthesis enzymes-like"/>
    <property type="match status" value="1"/>
</dbReference>
<dbReference type="GO" id="GO:0016853">
    <property type="term" value="F:isomerase activity"/>
    <property type="evidence" value="ECO:0007669"/>
    <property type="project" value="UniProtKB-KW"/>
</dbReference>
<dbReference type="EMBL" id="FTNU01000005">
    <property type="protein sequence ID" value="SIR87558.1"/>
    <property type="molecule type" value="Genomic_DNA"/>
</dbReference>
<keyword evidence="11" id="KW-1185">Reference proteome</keyword>
<dbReference type="InterPro" id="IPR043133">
    <property type="entry name" value="GTP-CH-I_C/QueF"/>
</dbReference>
<organism evidence="10 11">
    <name type="scientific">Moraxella cuniculi DSM 21768</name>
    <dbReference type="NCBI Taxonomy" id="1122245"/>
    <lineage>
        <taxon>Bacteria</taxon>
        <taxon>Pseudomonadati</taxon>
        <taxon>Pseudomonadota</taxon>
        <taxon>Gammaproteobacteria</taxon>
        <taxon>Moraxellales</taxon>
        <taxon>Moraxellaceae</taxon>
        <taxon>Moraxella</taxon>
    </lineage>
</organism>
<evidence type="ECO:0000313" key="10">
    <source>
        <dbReference type="EMBL" id="SIR87558.1"/>
    </source>
</evidence>
<dbReference type="GO" id="GO:0005737">
    <property type="term" value="C:cytoplasm"/>
    <property type="evidence" value="ECO:0007669"/>
    <property type="project" value="TreeGrafter"/>
</dbReference>